<dbReference type="PROSITE" id="PS50835">
    <property type="entry name" value="IG_LIKE"/>
    <property type="match status" value="44"/>
</dbReference>
<dbReference type="SMART" id="SM00233">
    <property type="entry name" value="PH"/>
    <property type="match status" value="1"/>
</dbReference>
<dbReference type="PROSITE" id="PS50853">
    <property type="entry name" value="FN3"/>
    <property type="match status" value="2"/>
</dbReference>
<dbReference type="SMART" id="SM00408">
    <property type="entry name" value="IGc2"/>
    <property type="match status" value="45"/>
</dbReference>
<dbReference type="FunFam" id="2.60.40.10:FF:000903">
    <property type="entry name" value="obscurin isoform X6"/>
    <property type="match status" value="1"/>
</dbReference>
<dbReference type="SUPFAM" id="SSF48065">
    <property type="entry name" value="DBL homology domain (DH-domain)"/>
    <property type="match status" value="1"/>
</dbReference>
<evidence type="ECO:0000256" key="9">
    <source>
        <dbReference type="ARBA" id="ARBA00022553"/>
    </source>
</evidence>
<evidence type="ECO:0000256" key="7">
    <source>
        <dbReference type="ARBA" id="ARBA00022490"/>
    </source>
</evidence>
<feature type="domain" description="Ig-like" evidence="29">
    <location>
        <begin position="3135"/>
        <end position="3218"/>
    </location>
</feature>
<feature type="domain" description="Ig-like" evidence="29">
    <location>
        <begin position="3505"/>
        <end position="3588"/>
    </location>
</feature>
<dbReference type="FunFam" id="2.60.40.10:FF:001103">
    <property type="entry name" value="Obscurin, cytoskeletal calmodulin and titin-interacting RhoGEF"/>
    <property type="match status" value="1"/>
</dbReference>
<dbReference type="PROSITE" id="PS50010">
    <property type="entry name" value="DH_2"/>
    <property type="match status" value="1"/>
</dbReference>
<feature type="compositionally biased region" description="Basic and acidic residues" evidence="25">
    <location>
        <begin position="6229"/>
        <end position="6245"/>
    </location>
</feature>
<dbReference type="Pfam" id="PF00041">
    <property type="entry name" value="fn3"/>
    <property type="match status" value="2"/>
</dbReference>
<keyword evidence="14" id="KW-0418">Kinase</keyword>
<dbReference type="PANTHER" id="PTHR35971">
    <property type="entry name" value="SI:DKEY-31G6.6"/>
    <property type="match status" value="1"/>
</dbReference>
<feature type="domain" description="Ig-like" evidence="29">
    <location>
        <begin position="4430"/>
        <end position="4527"/>
    </location>
</feature>
<dbReference type="FunFam" id="2.60.40.10:FF:000866">
    <property type="entry name" value="Obscurin, cytoskeletal calmodulin and titin-interacting RhoGEF"/>
    <property type="match status" value="1"/>
</dbReference>
<feature type="region of interest" description="Disordered" evidence="25">
    <location>
        <begin position="4633"/>
        <end position="4679"/>
    </location>
</feature>
<feature type="domain" description="Ig-like" evidence="29">
    <location>
        <begin position="1160"/>
        <end position="1248"/>
    </location>
</feature>
<feature type="domain" description="Ig-like" evidence="29">
    <location>
        <begin position="1892"/>
        <end position="1980"/>
    </location>
</feature>
<keyword evidence="24" id="KW-0175">Coiled coil</keyword>
<dbReference type="GO" id="GO:0046872">
    <property type="term" value="F:metal ion binding"/>
    <property type="evidence" value="ECO:0007669"/>
    <property type="project" value="UniProtKB-KW"/>
</dbReference>
<evidence type="ECO:0000259" key="27">
    <source>
        <dbReference type="PROSITE" id="PS50003"/>
    </source>
</evidence>
<dbReference type="InterPro" id="IPR055251">
    <property type="entry name" value="SOS1_NGEF_PH"/>
</dbReference>
<feature type="region of interest" description="Disordered" evidence="25">
    <location>
        <begin position="1825"/>
        <end position="1851"/>
    </location>
</feature>
<feature type="domain" description="Ig-like" evidence="29">
    <location>
        <begin position="1436"/>
        <end position="1524"/>
    </location>
</feature>
<evidence type="ECO:0000259" key="29">
    <source>
        <dbReference type="PROSITE" id="PS50835"/>
    </source>
</evidence>
<evidence type="ECO:0000256" key="24">
    <source>
        <dbReference type="SAM" id="Coils"/>
    </source>
</evidence>
<dbReference type="PANTHER" id="PTHR35971:SF4">
    <property type="entry name" value="OBSCURIN"/>
    <property type="match status" value="1"/>
</dbReference>
<feature type="domain" description="Ig-like" evidence="29">
    <location>
        <begin position="1068"/>
        <end position="1156"/>
    </location>
</feature>
<feature type="domain" description="Ig-like" evidence="29">
    <location>
        <begin position="2459"/>
        <end position="2543"/>
    </location>
</feature>
<reference evidence="31" key="2">
    <citation type="submission" date="2025-09" db="UniProtKB">
        <authorList>
            <consortium name="Ensembl"/>
        </authorList>
    </citation>
    <scope>IDENTIFICATION</scope>
</reference>
<dbReference type="FunFam" id="2.60.40.10:FF:001212">
    <property type="entry name" value="Obscurin, cytoskeletal calmodulin and titin-interacting RhoGEF"/>
    <property type="match status" value="1"/>
</dbReference>
<dbReference type="Pfam" id="PF07679">
    <property type="entry name" value="I-set"/>
    <property type="match status" value="45"/>
</dbReference>
<feature type="domain" description="Ig-like" evidence="29">
    <location>
        <begin position="2904"/>
        <end position="2987"/>
    </location>
</feature>
<feature type="domain" description="Ig-like" evidence="29">
    <location>
        <begin position="1252"/>
        <end position="1330"/>
    </location>
</feature>
<dbReference type="InterPro" id="IPR013783">
    <property type="entry name" value="Ig-like_fold"/>
</dbReference>
<feature type="domain" description="Ig-like" evidence="29">
    <location>
        <begin position="3875"/>
        <end position="3969"/>
    </location>
</feature>
<dbReference type="FunFam" id="2.60.40.10:FF:000032">
    <property type="entry name" value="palladin isoform X1"/>
    <property type="match status" value="1"/>
</dbReference>
<feature type="domain" description="Fibronectin type-III" evidence="30">
    <location>
        <begin position="513"/>
        <end position="610"/>
    </location>
</feature>
<comment type="subcellular location">
    <subcellularLocation>
        <location evidence="3">Cytoplasm</location>
    </subcellularLocation>
    <subcellularLocation>
        <location evidence="2">Nucleus</location>
    </subcellularLocation>
</comment>
<feature type="domain" description="Ig-like" evidence="29">
    <location>
        <begin position="792"/>
        <end position="880"/>
    </location>
</feature>
<feature type="domain" description="Ig-like" evidence="29">
    <location>
        <begin position="1528"/>
        <end position="1616"/>
    </location>
</feature>
<feature type="compositionally biased region" description="Low complexity" evidence="25">
    <location>
        <begin position="4655"/>
        <end position="4671"/>
    </location>
</feature>
<accession>A0A8C6S223</accession>
<feature type="compositionally biased region" description="Acidic residues" evidence="25">
    <location>
        <begin position="4590"/>
        <end position="4601"/>
    </location>
</feature>
<dbReference type="EC" id="2.7.11.1" evidence="5"/>
<feature type="domain" description="Ig-like" evidence="29">
    <location>
        <begin position="3256"/>
        <end position="3356"/>
    </location>
</feature>
<feature type="region of interest" description="Disordered" evidence="25">
    <location>
        <begin position="5287"/>
        <end position="5319"/>
    </location>
</feature>
<comment type="similarity">
    <text evidence="4">Belongs to the protein kinase superfamily. CAMK Ser/Thr protein kinase family.</text>
</comment>
<feature type="region of interest" description="Disordered" evidence="25">
    <location>
        <begin position="6214"/>
        <end position="6262"/>
    </location>
</feature>
<feature type="domain" description="Ig-like" evidence="29">
    <location>
        <begin position="3047"/>
        <end position="3130"/>
    </location>
</feature>
<dbReference type="FunFam" id="2.60.40.10:FF:000652">
    <property type="entry name" value="obscurin isoform X3"/>
    <property type="match status" value="1"/>
</dbReference>
<dbReference type="FunFam" id="2.60.40.10:FF:000954">
    <property type="entry name" value="Obscurin, cytoskeletal calmodulin and titin-interacting RhoGEF"/>
    <property type="match status" value="1"/>
</dbReference>
<dbReference type="GeneTree" id="ENSGT00940000154756"/>
<dbReference type="Pfam" id="PF00612">
    <property type="entry name" value="IQ"/>
    <property type="match status" value="1"/>
</dbReference>
<feature type="region of interest" description="Disordered" evidence="25">
    <location>
        <begin position="6282"/>
        <end position="6301"/>
    </location>
</feature>
<feature type="domain" description="Ig-like" evidence="29">
    <location>
        <begin position="2549"/>
        <end position="2632"/>
    </location>
</feature>
<dbReference type="Pfam" id="PF00621">
    <property type="entry name" value="RhoGEF"/>
    <property type="match status" value="1"/>
</dbReference>
<dbReference type="SMART" id="SM00015">
    <property type="entry name" value="IQ"/>
    <property type="match status" value="1"/>
</dbReference>
<feature type="domain" description="Ig-like" evidence="29">
    <location>
        <begin position="1712"/>
        <end position="1800"/>
    </location>
</feature>
<evidence type="ECO:0000256" key="1">
    <source>
        <dbReference type="ARBA" id="ARBA00001946"/>
    </source>
</evidence>
<keyword evidence="16" id="KW-0460">Magnesium</keyword>
<dbReference type="FunFam" id="2.60.40.10:FF:000523">
    <property type="entry name" value="obscurin isoform X4"/>
    <property type="match status" value="1"/>
</dbReference>
<gene>
    <name evidence="31" type="primary">Obscn</name>
</gene>
<dbReference type="PROSITE" id="PS50002">
    <property type="entry name" value="SH3"/>
    <property type="match status" value="1"/>
</dbReference>
<reference evidence="31" key="1">
    <citation type="submission" date="2025-08" db="UniProtKB">
        <authorList>
            <consortium name="Ensembl"/>
        </authorList>
    </citation>
    <scope>IDENTIFICATION</scope>
</reference>
<evidence type="ECO:0000256" key="14">
    <source>
        <dbReference type="ARBA" id="ARBA00022777"/>
    </source>
</evidence>
<dbReference type="CDD" id="cd13239">
    <property type="entry name" value="PH_Obscurin"/>
    <property type="match status" value="1"/>
</dbReference>
<feature type="domain" description="Ig-like" evidence="29">
    <location>
        <begin position="1984"/>
        <end position="2073"/>
    </location>
</feature>
<feature type="domain" description="Ig-like" evidence="29">
    <location>
        <begin position="4242"/>
        <end position="4328"/>
    </location>
</feature>
<evidence type="ECO:0000259" key="28">
    <source>
        <dbReference type="PROSITE" id="PS50010"/>
    </source>
</evidence>
<dbReference type="CDD" id="cd00063">
    <property type="entry name" value="FN3"/>
    <property type="match status" value="2"/>
</dbReference>
<dbReference type="Gene3D" id="2.30.29.30">
    <property type="entry name" value="Pleckstrin-homology domain (PH domain)/Phosphotyrosine-binding domain (PTB)"/>
    <property type="match status" value="1"/>
</dbReference>
<feature type="domain" description="Ig-like" evidence="29">
    <location>
        <begin position="2817"/>
        <end position="2899"/>
    </location>
</feature>
<dbReference type="InterPro" id="IPR036028">
    <property type="entry name" value="SH3-like_dom_sf"/>
</dbReference>
<feature type="compositionally biased region" description="Polar residues" evidence="25">
    <location>
        <begin position="5292"/>
        <end position="5305"/>
    </location>
</feature>
<dbReference type="SUPFAM" id="SSF49265">
    <property type="entry name" value="Fibronectin type III"/>
    <property type="match status" value="2"/>
</dbReference>
<dbReference type="InterPro" id="IPR035526">
    <property type="entry name" value="Obscurin_SH3"/>
</dbReference>
<feature type="domain" description="Ig-like" evidence="29">
    <location>
        <begin position="884"/>
        <end position="974"/>
    </location>
</feature>
<feature type="region of interest" description="Disordered" evidence="25">
    <location>
        <begin position="4565"/>
        <end position="4601"/>
    </location>
</feature>
<feature type="domain" description="Ig-like" evidence="29">
    <location>
        <begin position="9"/>
        <end position="99"/>
    </location>
</feature>
<feature type="domain" description="SH3" evidence="26">
    <location>
        <begin position="5405"/>
        <end position="5472"/>
    </location>
</feature>
<evidence type="ECO:0000313" key="32">
    <source>
        <dbReference type="Proteomes" id="UP000694381"/>
    </source>
</evidence>
<dbReference type="SMART" id="SM00325">
    <property type="entry name" value="RhoGEF"/>
    <property type="match status" value="1"/>
</dbReference>
<feature type="domain" description="Ig-like" evidence="29">
    <location>
        <begin position="5070"/>
        <end position="5159"/>
    </location>
</feature>
<dbReference type="InterPro" id="IPR013106">
    <property type="entry name" value="Ig_V-set"/>
</dbReference>
<feature type="domain" description="Ig-like" evidence="29">
    <location>
        <begin position="699"/>
        <end position="776"/>
    </location>
</feature>
<evidence type="ECO:0000256" key="21">
    <source>
        <dbReference type="ARBA" id="ARBA00047899"/>
    </source>
</evidence>
<evidence type="ECO:0000256" key="10">
    <source>
        <dbReference type="ARBA" id="ARBA00022679"/>
    </source>
</evidence>
<comment type="cofactor">
    <cofactor evidence="1">
        <name>Mg(2+)</name>
        <dbReference type="ChEBI" id="CHEBI:18420"/>
    </cofactor>
</comment>
<dbReference type="SUPFAM" id="SSF50729">
    <property type="entry name" value="PH domain-like"/>
    <property type="match status" value="1"/>
</dbReference>
<feature type="domain" description="Ig-like" evidence="29">
    <location>
        <begin position="1620"/>
        <end position="1708"/>
    </location>
</feature>
<dbReference type="FunFam" id="2.60.40.10:FF:000148">
    <property type="entry name" value="titin isoform X1"/>
    <property type="match status" value="1"/>
</dbReference>
<evidence type="ECO:0000313" key="31">
    <source>
        <dbReference type="Ensembl" id="ENSNGAP00000026077.1"/>
    </source>
</evidence>
<evidence type="ECO:0000256" key="12">
    <source>
        <dbReference type="ARBA" id="ARBA00022737"/>
    </source>
</evidence>
<dbReference type="SMART" id="SM00060">
    <property type="entry name" value="FN3"/>
    <property type="match status" value="2"/>
</dbReference>
<keyword evidence="18" id="KW-1015">Disulfide bond</keyword>
<evidence type="ECO:0000256" key="6">
    <source>
        <dbReference type="ARBA" id="ARBA00022443"/>
    </source>
</evidence>
<dbReference type="InterPro" id="IPR003598">
    <property type="entry name" value="Ig_sub2"/>
</dbReference>
<feature type="region of interest" description="Disordered" evidence="25">
    <location>
        <begin position="6045"/>
        <end position="6100"/>
    </location>
</feature>
<feature type="domain" description="Ig-like" evidence="29">
    <location>
        <begin position="976"/>
        <end position="1064"/>
    </location>
</feature>
<feature type="compositionally biased region" description="Low complexity" evidence="25">
    <location>
        <begin position="6060"/>
        <end position="6073"/>
    </location>
</feature>
<keyword evidence="32" id="KW-1185">Reference proteome</keyword>
<feature type="domain" description="Ig-like" evidence="29">
    <location>
        <begin position="5181"/>
        <end position="5277"/>
    </location>
</feature>
<dbReference type="InterPro" id="IPR000048">
    <property type="entry name" value="IQ_motif_EF-hand-BS"/>
</dbReference>
<dbReference type="GO" id="GO:0005516">
    <property type="term" value="F:calmodulin binding"/>
    <property type="evidence" value="ECO:0007669"/>
    <property type="project" value="UniProtKB-KW"/>
</dbReference>
<dbReference type="InterPro" id="IPR036116">
    <property type="entry name" value="FN3_sf"/>
</dbReference>
<feature type="domain" description="Ig-like" evidence="29">
    <location>
        <begin position="1344"/>
        <end position="1422"/>
    </location>
</feature>
<dbReference type="PROSITE" id="PS50096">
    <property type="entry name" value="IQ"/>
    <property type="match status" value="1"/>
</dbReference>
<evidence type="ECO:0000256" key="15">
    <source>
        <dbReference type="ARBA" id="ARBA00022840"/>
    </source>
</evidence>
<evidence type="ECO:0000259" key="30">
    <source>
        <dbReference type="PROSITE" id="PS50853"/>
    </source>
</evidence>
<dbReference type="FunFam" id="2.60.40.10:FF:000773">
    <property type="entry name" value="obscurin isoform X4"/>
    <property type="match status" value="1"/>
</dbReference>
<dbReference type="InterPro" id="IPR007110">
    <property type="entry name" value="Ig-like_dom"/>
</dbReference>
<dbReference type="FunFam" id="2.60.40.10:FF:000075">
    <property type="entry name" value="Obscurin, cytoskeletal calmodulin and titin-interacting RhoGEF"/>
    <property type="match status" value="13"/>
</dbReference>
<dbReference type="GO" id="GO:0004674">
    <property type="term" value="F:protein serine/threonine kinase activity"/>
    <property type="evidence" value="ECO:0007669"/>
    <property type="project" value="UniProtKB-KW"/>
</dbReference>
<dbReference type="InterPro" id="IPR000219">
    <property type="entry name" value="DH_dom"/>
</dbReference>
<dbReference type="FunFam" id="1.20.900.10:FF:000027">
    <property type="entry name" value="Obscurin, cytoskeletal calmodulin and titin-interacting RhoGEF"/>
    <property type="match status" value="1"/>
</dbReference>
<feature type="domain" description="Ig-like" evidence="29">
    <location>
        <begin position="3405"/>
        <end position="3500"/>
    </location>
</feature>
<dbReference type="InterPro" id="IPR003961">
    <property type="entry name" value="FN3_dom"/>
</dbReference>
<dbReference type="PROSITE" id="PS50003">
    <property type="entry name" value="PH_DOMAIN"/>
    <property type="match status" value="1"/>
</dbReference>
<dbReference type="CDD" id="cd23767">
    <property type="entry name" value="IQCD"/>
    <property type="match status" value="1"/>
</dbReference>
<evidence type="ECO:0000256" key="3">
    <source>
        <dbReference type="ARBA" id="ARBA00004496"/>
    </source>
</evidence>
<evidence type="ECO:0000256" key="16">
    <source>
        <dbReference type="ARBA" id="ARBA00022842"/>
    </source>
</evidence>
<evidence type="ECO:0000256" key="25">
    <source>
        <dbReference type="SAM" id="MobiDB-lite"/>
    </source>
</evidence>
<feature type="domain" description="Ig-like" evidence="29">
    <location>
        <begin position="2186"/>
        <end position="2255"/>
    </location>
</feature>
<dbReference type="FunFam" id="2.30.30.40:FF:000124">
    <property type="entry name" value="obscurin isoform X2"/>
    <property type="match status" value="1"/>
</dbReference>
<feature type="domain" description="Ig-like" evidence="29">
    <location>
        <begin position="2259"/>
        <end position="2345"/>
    </location>
</feature>
<evidence type="ECO:0000256" key="4">
    <source>
        <dbReference type="ARBA" id="ARBA00006692"/>
    </source>
</evidence>
<evidence type="ECO:0000256" key="8">
    <source>
        <dbReference type="ARBA" id="ARBA00022527"/>
    </source>
</evidence>
<dbReference type="FunFam" id="2.60.40.10:FF:000917">
    <property type="entry name" value="Obscurin, cytoskeletal calmodulin and titin-interacting RhoGEF"/>
    <property type="match status" value="1"/>
</dbReference>
<feature type="domain" description="Ig-like" evidence="29">
    <location>
        <begin position="3697"/>
        <end position="3780"/>
    </location>
</feature>
<dbReference type="Gene3D" id="2.60.40.10">
    <property type="entry name" value="Immunoglobulins"/>
    <property type="match status" value="52"/>
</dbReference>
<dbReference type="FunFam" id="2.30.29.30:FF:000197">
    <property type="entry name" value="obscurin isoform X5"/>
    <property type="match status" value="1"/>
</dbReference>
<feature type="domain" description="Ig-like" evidence="29">
    <location>
        <begin position="4938"/>
        <end position="5027"/>
    </location>
</feature>
<dbReference type="GO" id="GO:0005737">
    <property type="term" value="C:cytoplasm"/>
    <property type="evidence" value="ECO:0007669"/>
    <property type="project" value="UniProtKB-SubCell"/>
</dbReference>
<feature type="domain" description="Fibronectin type-III" evidence="30">
    <location>
        <begin position="4335"/>
        <end position="4431"/>
    </location>
</feature>
<feature type="domain" description="Ig-like" evidence="29">
    <location>
        <begin position="109"/>
        <end position="201"/>
    </location>
</feature>
<evidence type="ECO:0000256" key="5">
    <source>
        <dbReference type="ARBA" id="ARBA00012513"/>
    </source>
</evidence>
<dbReference type="SUPFAM" id="SSF48726">
    <property type="entry name" value="Immunoglobulin"/>
    <property type="match status" value="50"/>
</dbReference>
<proteinExistence type="inferred from homology"/>
<dbReference type="InterPro" id="IPR001849">
    <property type="entry name" value="PH_domain"/>
</dbReference>
<dbReference type="FunFam" id="2.60.40.10:FF:000050">
    <property type="entry name" value="Titin isoform B"/>
    <property type="match status" value="1"/>
</dbReference>
<dbReference type="CDD" id="cd12025">
    <property type="entry name" value="SH3_Obscurin_like"/>
    <property type="match status" value="1"/>
</dbReference>
<evidence type="ECO:0000256" key="23">
    <source>
        <dbReference type="PROSITE-ProRule" id="PRU00192"/>
    </source>
</evidence>
<feature type="domain" description="Ig-like" evidence="29">
    <location>
        <begin position="2728"/>
        <end position="2816"/>
    </location>
</feature>
<evidence type="ECO:0000256" key="13">
    <source>
        <dbReference type="ARBA" id="ARBA00022741"/>
    </source>
</evidence>
<name>A0A8C6S223_NANGA</name>
<evidence type="ECO:0000256" key="11">
    <source>
        <dbReference type="ARBA" id="ARBA00022723"/>
    </source>
</evidence>
<dbReference type="InterPro" id="IPR011993">
    <property type="entry name" value="PH-like_dom_sf"/>
</dbReference>
<dbReference type="InterPro" id="IPR001452">
    <property type="entry name" value="SH3_domain"/>
</dbReference>
<keyword evidence="6 23" id="KW-0728">SH3 domain</keyword>
<dbReference type="FunFam" id="2.60.40.10:FF:000380">
    <property type="entry name" value="obscurin isoform X3"/>
    <property type="match status" value="1"/>
</dbReference>
<dbReference type="Ensembl" id="ENSNGAT00000031804.1">
    <property type="protein sequence ID" value="ENSNGAP00000026077.1"/>
    <property type="gene ID" value="ENSNGAG00000023799.1"/>
</dbReference>
<keyword evidence="10" id="KW-0808">Transferase</keyword>
<comment type="catalytic activity">
    <reaction evidence="21">
        <text>L-threonyl-[protein] + ATP = O-phospho-L-threonyl-[protein] + ADP + H(+)</text>
        <dbReference type="Rhea" id="RHEA:46608"/>
        <dbReference type="Rhea" id="RHEA-COMP:11060"/>
        <dbReference type="Rhea" id="RHEA-COMP:11605"/>
        <dbReference type="ChEBI" id="CHEBI:15378"/>
        <dbReference type="ChEBI" id="CHEBI:30013"/>
        <dbReference type="ChEBI" id="CHEBI:30616"/>
        <dbReference type="ChEBI" id="CHEBI:61977"/>
        <dbReference type="ChEBI" id="CHEBI:456216"/>
        <dbReference type="EC" id="2.7.11.1"/>
    </reaction>
</comment>
<dbReference type="GO" id="GO:0005085">
    <property type="term" value="F:guanyl-nucleotide exchange factor activity"/>
    <property type="evidence" value="ECO:0007669"/>
    <property type="project" value="InterPro"/>
</dbReference>
<dbReference type="SMART" id="SM00406">
    <property type="entry name" value="IGv"/>
    <property type="match status" value="8"/>
</dbReference>
<dbReference type="SMART" id="SM00409">
    <property type="entry name" value="IG"/>
    <property type="match status" value="49"/>
</dbReference>
<sequence>MDHSFSGAPRFLTRPKAFVVSVGKDATLSCQIVGNPTPHVSWEKDRQPVEAGARFRLAQDGDVYRLTILDLALGDSGQYVCRARNAIGEAFAAVGLRVDAEAAYAEQAPHFLLRPTSIRVREGSEATFRCQVRGSPPPAVSWSKDGRRLGAPDGPRVRVEDHGEASALRIRSARQRDGGTYEVRAENPLGSATAAAALVVDSDTEVAGPPGASTASLLAHLQQRREAMRAEGVPPSPPGAGTRTCTVTEGKHARLSCYVTGEPKPETVWKKDGQLVTEGRRHLVYEDELENFVLKILFCKQSDRGLYTCTASNLVGQTYSSVLVVVREPALPFKKRLQDLEVREKESATFQCEVAQPATEAVWFKEETRLWASAKYDIEEEGTERRLTVHNVSADDDAVYICETMEGSRTVAELSVQGNLTRKLPRKTAVRAGDTAIFWVELAAPEGPVRWLRNQEEMVAGGRVAITAEGTCHTLTIFQCTLADMGEVAFVAGGCRTTTRFCVSAPRRPPLYPPADPVIKARMENSVTLSWSPPPHGDRPVAIDGYVVEKRRLGAYAWSRCHEAEWVAMLEFTVTGVAEEGDFQFRVSAINHFGQSPYLEFPGTIHLAPKLAVKTPLKAVEAVEGGEVTFSVDLTVASEGKWFLDGEALKPSSVYVIRCDCTRHTLTIREVPASLHGVQLKFVADGIETSIRMEVREAPGLTSSKLPAMAAREVLAGLHEEAQLLAELSDQAAAVTWLKDGRELPVGPKYEVQASAGRRALLVRDVAQDDAGLYECVSRENRIAYQLLVQEPKVVFAKEQQARSEVKAEAGTSATLSCEVAQAQTEVTWLKDGKKLSSSSKVRVEASDCTRRLVVQQAGKADAGEYSCEAGGQRVSFRLDVTEPKVVFAKEQQARSEVKAEAGDSATLSCQGGQAQTEGTWVKDGKKLSSSSKVRVEASGCTRRLVVQQAGKADAGEYSCEAGGQRVSFQLNVTEPKVVFAKEQQARSEVKAEAGAGATLSCEVAQAQTEVTWFKDGKKLSSSSKVQVEASGCTRRLVVQQAGKADAGEYSCEAGGQRVSFRLDVTDPKVVFAKEQQALSEVKAEAGASATLSCEVAQAQTEVTWLKDGKKLSSSSKVQVEASGCTRRLVVQQAGKADAGEYSCEAGGQRVSFRLDVTEPKVVFAKDQQAHSEVKAEAGTSATLSCEVAQAQTEVTWFKDGKKLSSSSKVRVEASGCTRRLVVQQAGKADAGEYSCETGGQRVSFRLDVTEPKVVFAKEQQARSEVKAEAGTSATLSCEVAQAQTEVTWLKDGKKLSSSSKVRVEASGCTRRLVVQQAGKADAGEYSCEAGGQRVSFHLDVTEPKVVFAKDQQALSEVKAEAGAGATLSCEVAQAQTEVTWFKDGKKLSSSSKVRVEASGCTRRLVVQQAGKADAGEYSCEAGGQRVSFHLDVAEPKVVFAKEQQARSEVKAEAGTSATLSCEVAQAQTEVTWLKDGKKLSSSSKVRVEASGCTRRLVVQQADKADAGEYSCETGGQRVSFRLDVTEPKVVFAKEQQACSEVKAEAGASTTLSCEVAQAQTEVTWLKDGKKLSSSSKVRVEASGCTRRLVVQQAGKADAGEYSCEAGGQRVSFRLDVTEPKAVFAKEQQARSEVKAEAGTSATLSCEVAQAQTEVTWLKDGKKLSSSSKVRVEASGCTRRLVVQQAGKADAGEYSCEAGGQRVSFRLDVTEPKVVFAKEQQARSEVKAEAGTSATLSCEVAQAQTEVTWLKDGKKLSSSSKVQVEASGCTRRLVVQQAGKADAGEYSCEAGGQRVSFRLDVTEPKVVFAKEQQARSEVKAEAGTSATLSCGGAQAPTEGPWRMDGSSSKGRVEASGCTRRLVVQQAGKADAGEYSCEAGGQRVNVHLDITEPKVVFAKEQQARSEVKAEAGTSATLSCEVAQAQTEVTWLKDGKKLRSSSKEQVEASGCTRRLVVQQAGKADAGEYSCEAGGQRVSFRLDVTDTKLAVFAKEQQARSEVKAEAGASATLSCEVAQAQTEVTWLKDGKKLSSSSKVRVEASGCTRRLVVQQAGKADAGEYSCEAGGQRVSFRLDVAEPKPQVPGRPSCREPLVVKEHEDVVLTATLAAPSVAAVTWLKDGVEIRRSKRHEITSLGDTHTLTVRGAQLLDSAIYSCRVGTEGQDFPVQVEEVAAKFSKPLEAITGELGGTVKLVCELSPEQAEVLWRCGSTQLREGKRFQMTSQGPVRTLTVSGLREEDAGEYVCESRDDHTSALLTIKVPRVVKFTSGLSAVVAEEGCKATFQCIVSPSDVAVTWYRDGTQLQPSEKFVMAQSGTSHSLTILDLALEDAGQFTAEAEGASSSATLRVRGVASSYVQHVIICLPWLIDLHVGITKRLKTVEVLEGESCSFECVLSHENTSDPAVWTVGGKTVGNSGHFQATRQGRKYTLTVRDAAFSDAGEVIFSVQGLTSKASLIIRERPVDITKPLEDQRATRGEDVTLSCELSKMGTTVHWLKDGKAIRKSQKYDVLNEGTRAVLVVRKASLKDSGEYTCETEASKSTAKLQVEEKGNRFTEELTDLQAEEKGTAVFTCKTEHPASAVTWRKGLLELRASRKHAPGQEGLTLKLTINALERTDSDTYTCDIGQAQTQARLLVHGQKVRITEDLEDSDVQEGSSAKFCCRISPADYGPVHWFLDKTPLHTNELNEIAVQPGGYHVLTLRKLALKDSGTVYFEAGDQRTSAALRVTEKPSIFSRPLMDVAVTEGEDLTLICETTLDSPVRWTKDGKTLRPSTRCQLNYQGCRAQLVITGTTLQDGGRYKCEASGATSSSIVRVHALSAQFIGKLRNKEATEGTTATLRCELTKEAPVEWRKGTETLRNRGRYSLKQDGAVCELQIRDLAEADAGEYLCVCGQERTSAMLTIKALPAHFIGRLRSREATEGDMATLHCELSKAATVEWRKGTETLRDGDRYSLKQDGAVCELQICGLTVGDAGEYSCLCGQERTTATLTIRGKDCVPCVHVPLYTGTCPACGLCAVGLHVFSVLSTSRALHVLKECDCVHVFLTSLALPARFTEGLKNEESTEGAVATLRCELSKMAPVTWKKGAKTLRDGDRYSLAQDGAVCELQIRGLAMADAGEYSCMCGQERTSATLTVRALPATFIEDLRSQEATEGATAILQCELSKPAPVEWRRGSETLRDGDRYSLRHDGAVCELQIRGLAVEDTGEYSCVCGQERTSATLNVRGKDHAWPRGPESWCLCCLIATSVSTCGLAPVVTMWPSVLPLSSVTVWPFPALPARFIEDLRSQEATEGATATLQCTLSKVAPVEWRKGTRILRDGDRYNLRQDGAMCELQIHGLAVEDTGEYSCVCGQERTSATLSVRGKDLAISVSSLSPWSWLPSPSVRSVVLQQHLWFFVGCVSFVRCFPVPRLSDYLVLPALPARFMEDLRSQEATEDTTATLRCQLSKPAPVEWRRGSETLRDGDRYSLRHDGAVCELQIHGLAVEDTGEYSCVCGQERTSATLNVRALPTRFIEDLRSQEATEGTTATLRCQLSKVASVEWRKGAETLRDGGRYSLRQDGAACELEICGLAVADAGEYSCVCGKERTSATLSVTGKAFLWPHDVCGLLSLLWTRAFLGPRRSKAMSRVWSEAVILEDKALSWVVSRVFSLPTSFLTLRHTLNCAPAPHRPAIGLRGSSALTLFTYPVVLSLPPTPHLLAAPQVVFQKPLQNLQVEEGSVASLRCELSVPNVAVVWSKGGLELQAGEHQEPQRQGCIAELVLRDVRREDAGEYSCTCGSQTTSATLMVTAAPVRFLRELQAQEVDEGATAHLRCELSRQPVSLEWRKDSLQLFPCSKYQMLQEGTAAELLVHGVEQEDAGEYVCDAGHSQSVARLAVRAPKSKFKTGLQNTEQEAGSVARLCCQLSEAEPGAPVQWLKEGVELHKGPKYEMQCQGVICELLIHGLEAKDTGEYACVVGGQKTLASLRVKEPEVTIVRELVGAEVQADEDVEFSCQVSRAGATDVQWRLQGLPLQSNEVTEVAVLGDGRTHVLQLKGVTLEDAGTVSFHVGSHSSSAQLTVRVPEVTILEPLQDVQLSEGQDAHFRCRLSRASSQEARWALGGVPLQANEMNDITVEQGTLHLLTLHKVTLEDAGTITLQVGSCSSEAQLKVAAKNTVVRGLENVDALEGGEALFECQLSQPEVAAHTWLLDDEPVHTSANVEVVYFENGLRHLLLLKNLKPQDSCRVTFLAGDVVTSAFLTVRGWRLEVLEPPQDISVRAGAQARFTCMLSEAVPVGEATWYINGAAIQPNDVDWTVTADGNHHALQLNNAQPQHAGEVTFAARDAVASARLSVLGLPDPPEDAEVVGRSGRSVTLSWVAPTSDGGGGLCGYRVEMKEASTGQWQLCHELVPGPECVVDGLVPGETYRFRVAAVGPAGAGEPVHLPQMVKLASAPAPVPAPASAPALPQRRQVVVGEDVCLELEMAAEAGEIIWHKGTERIQPSGHFEILSQGRRQMLVIKGFRMEDQGEYHCSPVQGLPSMGAATFQVVMTPGSETEAPTQPSLPPEAAQEGDLHLLWEALARKRRMSREPTLDSISELPEEDSRVQHLRQEAEETVPDLSEDYSTADELARTGEADLSHTSSDDESRAGTPSLVTYLKKAGGPGVSPLAREVSPSVKPQTQQEQPAPACPAPRDLSADDLSDPSLDKAAVKIQAAFKGYKVRKEMKQQEGPVFSRTFGDTEAQVGDVLRLECVVASKADVRACWLKDGIELTDGRHYHIDQLQDGTCSLLVTGLGRADTGCYTCQVSTKFGLVSHSARVVVSGTESEAESSSGGELDDAFRRAARRLHRLFRTKSPAELSEEELFLSADEGTSEPEEPADWQTYREDENFVCIRFEALSEARQAVTCFQNMFATMGIGVEISLGEQGPRGVEMRIGKVAPASTPAVPLEQAPGLQTSDAAPVFLTELQNQDVQDSYPVSFDCVVTGQPVPSVKWFKDGKLLEEDDHYMINEDQQGGHQLIITAVVPADMGVYRCLAENRAGVSSTKAELRVELTSTDYDTAADATETSSYFSAQGYLSSREQEGTESDEGQLPQVLEELKDLHVAPGTHLARFQLKVKGYPAPRLYWFKDGQPLTASAHIRMTDKKTLHTLEVVSVTREDSGQYAAYISNAVGAAYSSARLLVQGPGEPEEKPVSDVHEQLVPPRILERFTPKKVKKGSSITFSVKVEGCPAPSVHWLKEEAEKGVLWIGPDTPGYTMASSAQQHSLVLLDIGRQHQGTYTCIATNAAGQALCSASLHVSGCELRVRRVGHPSPTHRTTQTVSAQMSESAGFPDLAGQRKGESLVTEEARSHLSLAEVGTEEFLQKLTSQITEMVSAKITQAKLQVPGGDSDEESKTPSASPRHGRSRPSSSVQESSSESEDGDSRGEIFDIYVVTADYLPLGAEQDAITLREGQYVEVLDSAHPLRWLVRTKPTKSSPSRQGWVSPAYLDKRLKLSPEWGPTEAPEFPREAVSEDEYRMRLRSVIQELLSSEQAFVGELQFLEDHHIQHLDHSPRVPAAVASQKTVIFRNVQDIGHFHSSFLQELQCCDTDDDVAMCFIKNQEAFEKYLEFLVGRVQAESVVVSTPVQEFYKKYTEETLSAKDPSQPPPPPLQHYLEQPVERVQKYQALLKELIRNKARNRQNCALLEQAYAVVSALPQRAENKLHVSLMENYPGTLEALGEPIRQGHFIVWEGAPGARMPWKGHNRHVFLFRNHLVICKPRRDSRTDTFSYMFRNMMKLSNIDLNDQVEGDDRAFEVWHEREDSVRKYLLQARTVIIKNSWVKEICGIQQRLALPVWRPPDFEEELADCTAELGETVKLACKVTGTPKPIISWYKDGKPVEVDPHHILIEDPDGSCTLILDNLTGVDSGQYMCFAASAAGNASTLGKILVQVPPRFVNKVRATPFVEGEDAQITCTVEGSPYPQIRWYKDGALLTPGSKYRMLSEPCSGVLVLVVRAASKEDLGHYECELVNRLGSTRAGGDLYMQSPALRARDQQHREQQLVATVEVTEQETKVPKKTVIIEETITTVVKSPRGRRHSPSKSPSRSPSRRSAGPPRPGLLAPEQLYPPGASPSRKLEVEPGRKAPVPALYVTEAEALAPALQQGPKWLEVEETIEVRVKKTGSRGSSPVREMPSSGGELLFTLPGGIPSRDPNANNSNNKSVYQDAQTWGPAVVRVGESLIFHVDVVGDVDQAAAGPEPEEVGPSQKQSIEKEAGDSDREERTFLTEEPQDTGSLQDRDPKILTHNGRVLTLADLEDYVPQEGETFGCGDPTPSTPDDPPCEVSVLQREISKPTEPTVGQPILLNVGRPPGPSSSLGFFRQEPQVHSQEGVSFLLREAREGPVSATPWTGSFHTHVVQHSVDGGQSNFKTEVSTQTVGFGAVGKTVTLHIHPDGGEAHGPSQG</sequence>
<evidence type="ECO:0000256" key="19">
    <source>
        <dbReference type="ARBA" id="ARBA00023242"/>
    </source>
</evidence>
<dbReference type="Pfam" id="PF22697">
    <property type="entry name" value="SOS1_NGEF_PH"/>
    <property type="match status" value="1"/>
</dbReference>
<keyword evidence="13" id="KW-0547">Nucleotide-binding</keyword>
<dbReference type="FunFam" id="2.60.40.10:FF:000228">
    <property type="entry name" value="obscurin isoform X4"/>
    <property type="match status" value="6"/>
</dbReference>
<dbReference type="GO" id="GO:0005524">
    <property type="term" value="F:ATP binding"/>
    <property type="evidence" value="ECO:0007669"/>
    <property type="project" value="UniProtKB-KW"/>
</dbReference>
<dbReference type="FunFam" id="2.60.40.10:FF:001214">
    <property type="entry name" value="Obscurin, cytoskeletal calmodulin and titin-interacting RhoGEF"/>
    <property type="match status" value="1"/>
</dbReference>
<dbReference type="InterPro" id="IPR052385">
    <property type="entry name" value="Obscurin/Obscurin-like_Reg"/>
</dbReference>
<feature type="domain" description="Ig-like" evidence="29">
    <location>
        <begin position="5913"/>
        <end position="6003"/>
    </location>
</feature>
<evidence type="ECO:0000256" key="17">
    <source>
        <dbReference type="ARBA" id="ARBA00022860"/>
    </source>
</evidence>
<feature type="domain" description="DH" evidence="28">
    <location>
        <begin position="5498"/>
        <end position="5682"/>
    </location>
</feature>
<keyword evidence="9" id="KW-0597">Phosphoprotein</keyword>
<keyword evidence="8" id="KW-0723">Serine/threonine-protein kinase</keyword>
<organism evidence="31 32">
    <name type="scientific">Nannospalax galili</name>
    <name type="common">Northern Israeli blind subterranean mole rat</name>
    <name type="synonym">Spalax galili</name>
    <dbReference type="NCBI Taxonomy" id="1026970"/>
    <lineage>
        <taxon>Eukaryota</taxon>
        <taxon>Metazoa</taxon>
        <taxon>Chordata</taxon>
        <taxon>Craniata</taxon>
        <taxon>Vertebrata</taxon>
        <taxon>Euteleostomi</taxon>
        <taxon>Mammalia</taxon>
        <taxon>Eutheria</taxon>
        <taxon>Euarchontoglires</taxon>
        <taxon>Glires</taxon>
        <taxon>Rodentia</taxon>
        <taxon>Myomorpha</taxon>
        <taxon>Muroidea</taxon>
        <taxon>Spalacidae</taxon>
        <taxon>Spalacinae</taxon>
        <taxon>Nannospalax</taxon>
    </lineage>
</organism>
<dbReference type="FunFam" id="2.60.40.10:FF:000841">
    <property type="entry name" value="obscurin isoform X4"/>
    <property type="match status" value="1"/>
</dbReference>
<dbReference type="GO" id="GO:0005634">
    <property type="term" value="C:nucleus"/>
    <property type="evidence" value="ECO:0007669"/>
    <property type="project" value="UniProtKB-SubCell"/>
</dbReference>
<feature type="domain" description="Ig-like" evidence="29">
    <location>
        <begin position="234"/>
        <end position="320"/>
    </location>
</feature>
<dbReference type="FunFam" id="2.60.40.10:FF:001295">
    <property type="entry name" value="Obscurin, cytoskeletal calmodulin and titin-interacting RhoGEF"/>
    <property type="match status" value="1"/>
</dbReference>
<keyword evidence="7" id="KW-0963">Cytoplasm</keyword>
<dbReference type="Proteomes" id="UP000694381">
    <property type="component" value="Unassembled WGS sequence"/>
</dbReference>
<dbReference type="FunFam" id="2.60.40.10:FF:000989">
    <property type="entry name" value="Obscurin, cytoskeletal calmodulin and titin-interacting RhoGEF"/>
    <property type="match status" value="1"/>
</dbReference>
<feature type="compositionally biased region" description="Basic and acidic residues" evidence="25">
    <location>
        <begin position="4578"/>
        <end position="4589"/>
    </location>
</feature>
<dbReference type="FunFam" id="2.60.40.10:FF:000965">
    <property type="entry name" value="Obscurin, cytoskeletal calmodulin and titin-interacting RhoGEF"/>
    <property type="match status" value="1"/>
</dbReference>
<feature type="domain" description="Ig-like" evidence="29">
    <location>
        <begin position="2079"/>
        <end position="2171"/>
    </location>
</feature>
<evidence type="ECO:0000256" key="20">
    <source>
        <dbReference type="ARBA" id="ARBA00023319"/>
    </source>
</evidence>
<dbReference type="Gene3D" id="1.20.900.10">
    <property type="entry name" value="Dbl homology (DH) domain"/>
    <property type="match status" value="1"/>
</dbReference>
<dbReference type="SUPFAM" id="SSF50044">
    <property type="entry name" value="SH3-domain"/>
    <property type="match status" value="1"/>
</dbReference>
<feature type="coiled-coil region" evidence="24">
    <location>
        <begin position="5641"/>
        <end position="5668"/>
    </location>
</feature>
<feature type="domain" description="Ig-like" evidence="29">
    <location>
        <begin position="329"/>
        <end position="415"/>
    </location>
</feature>
<evidence type="ECO:0000256" key="2">
    <source>
        <dbReference type="ARBA" id="ARBA00004123"/>
    </source>
</evidence>
<evidence type="ECO:0000256" key="18">
    <source>
        <dbReference type="ARBA" id="ARBA00023157"/>
    </source>
</evidence>
<feature type="domain" description="Ig-like" evidence="29">
    <location>
        <begin position="4708"/>
        <end position="4799"/>
    </location>
</feature>
<protein>
    <recommendedName>
        <fullName evidence="5">non-specific serine/threonine protein kinase</fullName>
        <ecNumber evidence="5">2.7.11.1</ecNumber>
    </recommendedName>
</protein>
<dbReference type="InterPro" id="IPR035899">
    <property type="entry name" value="DBL_dom_sf"/>
</dbReference>
<dbReference type="CDD" id="cd20971">
    <property type="entry name" value="IgI_1_Titin-A168_like"/>
    <property type="match status" value="1"/>
</dbReference>
<dbReference type="Gene3D" id="2.30.30.40">
    <property type="entry name" value="SH3 Domains"/>
    <property type="match status" value="1"/>
</dbReference>
<comment type="catalytic activity">
    <reaction evidence="22">
        <text>L-seryl-[protein] + ATP = O-phospho-L-seryl-[protein] + ADP + H(+)</text>
        <dbReference type="Rhea" id="RHEA:17989"/>
        <dbReference type="Rhea" id="RHEA-COMP:9863"/>
        <dbReference type="Rhea" id="RHEA-COMP:11604"/>
        <dbReference type="ChEBI" id="CHEBI:15378"/>
        <dbReference type="ChEBI" id="CHEBI:29999"/>
        <dbReference type="ChEBI" id="CHEBI:30616"/>
        <dbReference type="ChEBI" id="CHEBI:83421"/>
        <dbReference type="ChEBI" id="CHEBI:456216"/>
        <dbReference type="EC" id="2.7.11.1"/>
    </reaction>
</comment>
<keyword evidence="20" id="KW-0393">Immunoglobulin domain</keyword>
<dbReference type="InterPro" id="IPR036179">
    <property type="entry name" value="Ig-like_dom_sf"/>
</dbReference>
<dbReference type="InterPro" id="IPR003599">
    <property type="entry name" value="Ig_sub"/>
</dbReference>
<feature type="compositionally biased region" description="Low complexity" evidence="25">
    <location>
        <begin position="5375"/>
        <end position="5394"/>
    </location>
</feature>
<dbReference type="CDD" id="cd00096">
    <property type="entry name" value="Ig"/>
    <property type="match status" value="5"/>
</dbReference>
<keyword evidence="12" id="KW-0677">Repeat</keyword>
<dbReference type="FunFam" id="2.60.40.10:FF:000979">
    <property type="entry name" value="Obscurin, cytoskeletal calmodulin and titin-interacting RhoGEF"/>
    <property type="match status" value="1"/>
</dbReference>
<feature type="domain" description="Ig-like" evidence="29">
    <location>
        <begin position="1804"/>
        <end position="1886"/>
    </location>
</feature>
<dbReference type="InterPro" id="IPR013098">
    <property type="entry name" value="Ig_I-set"/>
</dbReference>
<keyword evidence="17" id="KW-0112">Calmodulin-binding</keyword>
<keyword evidence="15" id="KW-0067">ATP-binding</keyword>
<keyword evidence="11" id="KW-0479">Metal-binding</keyword>
<keyword evidence="19" id="KW-0539">Nucleus</keyword>
<feature type="domain" description="Ig-like" evidence="29">
    <location>
        <begin position="3787"/>
        <end position="3871"/>
    </location>
</feature>
<feature type="domain" description="Ig-like" evidence="29">
    <location>
        <begin position="4058"/>
        <end position="4145"/>
    </location>
</feature>
<evidence type="ECO:0000256" key="22">
    <source>
        <dbReference type="ARBA" id="ARBA00048679"/>
    </source>
</evidence>
<dbReference type="FunFam" id="2.60.40.10:FF:000421">
    <property type="entry name" value="LOW QUALITY PROTEIN: obscurin"/>
    <property type="match status" value="3"/>
</dbReference>
<feature type="domain" description="PH" evidence="27">
    <location>
        <begin position="5700"/>
        <end position="5809"/>
    </location>
</feature>
<feature type="domain" description="Ig-like" evidence="29">
    <location>
        <begin position="5819"/>
        <end position="5902"/>
    </location>
</feature>
<dbReference type="FunFam" id="2.60.40.10:FF:000747">
    <property type="entry name" value="obscurin isoform X6"/>
    <property type="match status" value="1"/>
</dbReference>
<dbReference type="FunFam" id="2.60.40.10:FF:000109">
    <property type="entry name" value="obscurin isoform X5"/>
    <property type="match status" value="3"/>
</dbReference>
<feature type="region of interest" description="Disordered" evidence="25">
    <location>
        <begin position="5359"/>
        <end position="5402"/>
    </location>
</feature>
<evidence type="ECO:0000259" key="26">
    <source>
        <dbReference type="PROSITE" id="PS50002"/>
    </source>
</evidence>